<comment type="caution">
    <text evidence="2">The sequence shown here is derived from an EMBL/GenBank/DDBJ whole genome shotgun (WGS) entry which is preliminary data.</text>
</comment>
<accession>A0A813NA79</accession>
<dbReference type="EMBL" id="CAJNOJ010000003">
    <property type="protein sequence ID" value="CAF0731870.1"/>
    <property type="molecule type" value="Genomic_DNA"/>
</dbReference>
<reference evidence="2" key="1">
    <citation type="submission" date="2021-02" db="EMBL/GenBank/DDBJ databases">
        <authorList>
            <person name="Nowell W R."/>
        </authorList>
    </citation>
    <scope>NUCLEOTIDE SEQUENCE</scope>
</reference>
<gene>
    <name evidence="2" type="ORF">EDS130_LOCUS1147</name>
</gene>
<evidence type="ECO:0000313" key="3">
    <source>
        <dbReference type="Proteomes" id="UP000663852"/>
    </source>
</evidence>
<organism evidence="2 3">
    <name type="scientific">Adineta ricciae</name>
    <name type="common">Rotifer</name>
    <dbReference type="NCBI Taxonomy" id="249248"/>
    <lineage>
        <taxon>Eukaryota</taxon>
        <taxon>Metazoa</taxon>
        <taxon>Spiralia</taxon>
        <taxon>Gnathifera</taxon>
        <taxon>Rotifera</taxon>
        <taxon>Eurotatoria</taxon>
        <taxon>Bdelloidea</taxon>
        <taxon>Adinetida</taxon>
        <taxon>Adinetidae</taxon>
        <taxon>Adineta</taxon>
    </lineage>
</organism>
<evidence type="ECO:0000256" key="1">
    <source>
        <dbReference type="SAM" id="MobiDB-lite"/>
    </source>
</evidence>
<feature type="region of interest" description="Disordered" evidence="1">
    <location>
        <begin position="136"/>
        <end position="160"/>
    </location>
</feature>
<evidence type="ECO:0000313" key="2">
    <source>
        <dbReference type="EMBL" id="CAF0731870.1"/>
    </source>
</evidence>
<proteinExistence type="predicted"/>
<dbReference type="OrthoDB" id="10041244at2759"/>
<name>A0A813NA79_ADIRI</name>
<protein>
    <submittedName>
        <fullName evidence="2">Uncharacterized protein</fullName>
    </submittedName>
</protein>
<dbReference type="AlphaFoldDB" id="A0A813NA79"/>
<feature type="compositionally biased region" description="Low complexity" evidence="1">
    <location>
        <begin position="136"/>
        <end position="150"/>
    </location>
</feature>
<feature type="region of interest" description="Disordered" evidence="1">
    <location>
        <begin position="177"/>
        <end position="197"/>
    </location>
</feature>
<sequence>MISHPLLQRDIHHSLWLDNAIDNRFTRKHTDHYPFASHDERKTRTVWITNYANDVNYSINVPVDNFLVNMLNTSSTPTATKLESIFSRESNHACLLNKIRQMDLTKLNLDDLLFLLHQLEQQTSKTRLINLASTISSPTDSVSSSSSASDMTECKSSSRNPIHCATIPKLFNNRSKFNHVTSPTQQSNHPSSSSLTVPNIAEAPKHLTCTLVKPILSLHSQTSKHIRSPNDVADKLLQSVHTKYNKSYKKNFKYIPQRHSSTCSYQESQQHKAKLLLNLFSSSSVCTGLHR</sequence>
<dbReference type="Proteomes" id="UP000663852">
    <property type="component" value="Unassembled WGS sequence"/>
</dbReference>